<keyword evidence="2" id="KW-1185">Reference proteome</keyword>
<proteinExistence type="predicted"/>
<gene>
    <name evidence="1" type="ORF">P153DRAFT_391282</name>
</gene>
<dbReference type="GeneID" id="54411469"/>
<name>A0A6A5ZXQ0_9PLEO</name>
<dbReference type="RefSeq" id="XP_033518078.1">
    <property type="nucleotide sequence ID" value="XM_033671037.1"/>
</dbReference>
<organism evidence="1 2">
    <name type="scientific">Dothidotthia symphoricarpi CBS 119687</name>
    <dbReference type="NCBI Taxonomy" id="1392245"/>
    <lineage>
        <taxon>Eukaryota</taxon>
        <taxon>Fungi</taxon>
        <taxon>Dikarya</taxon>
        <taxon>Ascomycota</taxon>
        <taxon>Pezizomycotina</taxon>
        <taxon>Dothideomycetes</taxon>
        <taxon>Pleosporomycetidae</taxon>
        <taxon>Pleosporales</taxon>
        <taxon>Dothidotthiaceae</taxon>
        <taxon>Dothidotthia</taxon>
    </lineage>
</organism>
<accession>A0A6A5ZXQ0</accession>
<protein>
    <submittedName>
        <fullName evidence="1">Uncharacterized protein</fullName>
    </submittedName>
</protein>
<sequence>MSLRIRHSNLQDGVTLLALSALLVTFAHRQARSKPTSLPALATLPRTHSPQPSYMCKNTSYQPPQATAQVIRQSSVGIEHRTAAKENAVRGGETPSQHLAVESSASLLLTDCQDGPRHIVLMPPLLLSTWCSQSELSLDASLISRWRHKLRTTFEPPNRISSPACTEVLVFLTYINLVGLVTDTEVDVGIEAGTHAPISHHRSELLQ</sequence>
<evidence type="ECO:0000313" key="2">
    <source>
        <dbReference type="Proteomes" id="UP000799771"/>
    </source>
</evidence>
<reference evidence="1" key="1">
    <citation type="journal article" date="2020" name="Stud. Mycol.">
        <title>101 Dothideomycetes genomes: a test case for predicting lifestyles and emergence of pathogens.</title>
        <authorList>
            <person name="Haridas S."/>
            <person name="Albert R."/>
            <person name="Binder M."/>
            <person name="Bloem J."/>
            <person name="Labutti K."/>
            <person name="Salamov A."/>
            <person name="Andreopoulos B."/>
            <person name="Baker S."/>
            <person name="Barry K."/>
            <person name="Bills G."/>
            <person name="Bluhm B."/>
            <person name="Cannon C."/>
            <person name="Castanera R."/>
            <person name="Culley D."/>
            <person name="Daum C."/>
            <person name="Ezra D."/>
            <person name="Gonzalez J."/>
            <person name="Henrissat B."/>
            <person name="Kuo A."/>
            <person name="Liang C."/>
            <person name="Lipzen A."/>
            <person name="Lutzoni F."/>
            <person name="Magnuson J."/>
            <person name="Mondo S."/>
            <person name="Nolan M."/>
            <person name="Ohm R."/>
            <person name="Pangilinan J."/>
            <person name="Park H.-J."/>
            <person name="Ramirez L."/>
            <person name="Alfaro M."/>
            <person name="Sun H."/>
            <person name="Tritt A."/>
            <person name="Yoshinaga Y."/>
            <person name="Zwiers L.-H."/>
            <person name="Turgeon B."/>
            <person name="Goodwin S."/>
            <person name="Spatafora J."/>
            <person name="Crous P."/>
            <person name="Grigoriev I."/>
        </authorList>
    </citation>
    <scope>NUCLEOTIDE SEQUENCE</scope>
    <source>
        <strain evidence="1">CBS 119687</strain>
    </source>
</reference>
<dbReference type="EMBL" id="ML977523">
    <property type="protein sequence ID" value="KAF2123684.1"/>
    <property type="molecule type" value="Genomic_DNA"/>
</dbReference>
<evidence type="ECO:0000313" key="1">
    <source>
        <dbReference type="EMBL" id="KAF2123684.1"/>
    </source>
</evidence>
<dbReference type="Proteomes" id="UP000799771">
    <property type="component" value="Unassembled WGS sequence"/>
</dbReference>
<dbReference type="AlphaFoldDB" id="A0A6A5ZXQ0"/>